<dbReference type="Pfam" id="PF00535">
    <property type="entry name" value="Glycos_transf_2"/>
    <property type="match status" value="1"/>
</dbReference>
<dbReference type="Gene3D" id="3.90.550.10">
    <property type="entry name" value="Spore Coat Polysaccharide Biosynthesis Protein SpsA, Chain A"/>
    <property type="match status" value="1"/>
</dbReference>
<dbReference type="PANTHER" id="PTHR43179:SF7">
    <property type="entry name" value="RHAMNOSYLTRANSFERASE WBBL"/>
    <property type="match status" value="1"/>
</dbReference>
<evidence type="ECO:0000259" key="1">
    <source>
        <dbReference type="Pfam" id="PF00535"/>
    </source>
</evidence>
<feature type="domain" description="Glycosyltransferase 2-like" evidence="1">
    <location>
        <begin position="9"/>
        <end position="93"/>
    </location>
</feature>
<keyword evidence="2" id="KW-0808">Transferase</keyword>
<dbReference type="InterPro" id="IPR029044">
    <property type="entry name" value="Nucleotide-diphossugar_trans"/>
</dbReference>
<dbReference type="AlphaFoldDB" id="A0A6M3KXM4"/>
<proteinExistence type="predicted"/>
<organism evidence="2">
    <name type="scientific">viral metagenome</name>
    <dbReference type="NCBI Taxonomy" id="1070528"/>
    <lineage>
        <taxon>unclassified sequences</taxon>
        <taxon>metagenomes</taxon>
        <taxon>organismal metagenomes</taxon>
    </lineage>
</organism>
<protein>
    <submittedName>
        <fullName evidence="2">Putative glycosyltransferase</fullName>
    </submittedName>
</protein>
<dbReference type="InterPro" id="IPR001173">
    <property type="entry name" value="Glyco_trans_2-like"/>
</dbReference>
<dbReference type="PANTHER" id="PTHR43179">
    <property type="entry name" value="RHAMNOSYLTRANSFERASE WBBL"/>
    <property type="match status" value="1"/>
</dbReference>
<name>A0A6M3KXM4_9ZZZZ</name>
<sequence length="421" mass="48234">MLNIAEISEFGISKENIIYISNETNLGFAKAVNQGLKASAKDAYKVILNNDTEVPPNWLEGLLRVAEDKSVGMVGALSSAFTEPHYYKNADRIKALKEIHRVYFHCCLIKPEVIETIGYLDEGFEMAYCEDDDYCQRALDMKFRLAYAYDVVVKHHHMASTKLLPNIGEIYEKNLARLVEKYPYLERKRKKIHIAVPTSAKVSPYFAKTIPNVLFDPRFAVTYDFYRQAPIDTNRNLIVKKFLETDAEILCMIDSDIVPPGNFLDTADLDLDVAGISCLNIMSGSDGINIVYCVADKTSDGDYKGLTAERIHGVQQVERIGMGCVFIKRKVLEAIEPPWFKQEYNEDFTLKTGEDYWFCDRCVEAGFKVWYDFTKICDHRKDNISLLEIMRMIQREKALAVIEYKNRDKSKGRGIIRPNRA</sequence>
<evidence type="ECO:0000313" key="2">
    <source>
        <dbReference type="EMBL" id="QJA86224.1"/>
    </source>
</evidence>
<dbReference type="SUPFAM" id="SSF53448">
    <property type="entry name" value="Nucleotide-diphospho-sugar transferases"/>
    <property type="match status" value="2"/>
</dbReference>
<dbReference type="GO" id="GO:0016740">
    <property type="term" value="F:transferase activity"/>
    <property type="evidence" value="ECO:0007669"/>
    <property type="project" value="UniProtKB-KW"/>
</dbReference>
<gene>
    <name evidence="2" type="ORF">MM415B02110_0006</name>
</gene>
<accession>A0A6M3KXM4</accession>
<dbReference type="EMBL" id="MT142623">
    <property type="protein sequence ID" value="QJA86224.1"/>
    <property type="molecule type" value="Genomic_DNA"/>
</dbReference>
<reference evidence="2" key="1">
    <citation type="submission" date="2020-03" db="EMBL/GenBank/DDBJ databases">
        <title>The deep terrestrial virosphere.</title>
        <authorList>
            <person name="Holmfeldt K."/>
            <person name="Nilsson E."/>
            <person name="Simone D."/>
            <person name="Lopez-Fernandez M."/>
            <person name="Wu X."/>
            <person name="de Brujin I."/>
            <person name="Lundin D."/>
            <person name="Andersson A."/>
            <person name="Bertilsson S."/>
            <person name="Dopson M."/>
        </authorList>
    </citation>
    <scope>NUCLEOTIDE SEQUENCE</scope>
    <source>
        <strain evidence="2">MM415B02110</strain>
    </source>
</reference>
<dbReference type="Gene3D" id="3.90.550.40">
    <property type="match status" value="1"/>
</dbReference>